<name>A0A1M6J2Y0_9FIRM</name>
<protein>
    <recommendedName>
        <fullName evidence="2">protein-tyrosine-phosphatase</fullName>
        <ecNumber evidence="2">3.1.3.48</ecNumber>
    </recommendedName>
</protein>
<keyword evidence="3" id="KW-0378">Hydrolase</keyword>
<proteinExistence type="inferred from homology"/>
<dbReference type="AlphaFoldDB" id="A0A1M6J2Y0"/>
<dbReference type="PANTHER" id="PTHR39181:SF1">
    <property type="entry name" value="TYROSINE-PROTEIN PHOSPHATASE YWQE"/>
    <property type="match status" value="1"/>
</dbReference>
<evidence type="ECO:0000256" key="1">
    <source>
        <dbReference type="ARBA" id="ARBA00005750"/>
    </source>
</evidence>
<evidence type="ECO:0000256" key="3">
    <source>
        <dbReference type="ARBA" id="ARBA00022801"/>
    </source>
</evidence>
<dbReference type="Pfam" id="PF19567">
    <property type="entry name" value="CpsB_CapC"/>
    <property type="match status" value="1"/>
</dbReference>
<dbReference type="InterPro" id="IPR016667">
    <property type="entry name" value="Caps_polysacc_synth_CpsB/CapC"/>
</dbReference>
<evidence type="ECO:0000313" key="6">
    <source>
        <dbReference type="EMBL" id="SHJ41084.1"/>
    </source>
</evidence>
<keyword evidence="4" id="KW-0904">Protein phosphatase</keyword>
<dbReference type="PIRSF" id="PIRSF016557">
    <property type="entry name" value="Caps_synth_CpsB"/>
    <property type="match status" value="1"/>
</dbReference>
<dbReference type="OrthoDB" id="9788539at2"/>
<reference evidence="6 7" key="1">
    <citation type="submission" date="2016-11" db="EMBL/GenBank/DDBJ databases">
        <authorList>
            <person name="Varghese N."/>
            <person name="Submissions S."/>
        </authorList>
    </citation>
    <scope>NUCLEOTIDE SEQUENCE [LARGE SCALE GENOMIC DNA]</scope>
    <source>
        <strain evidence="6 7">DSM 19027</strain>
    </source>
</reference>
<dbReference type="EMBL" id="FQZP01000051">
    <property type="protein sequence ID" value="SHJ41084.1"/>
    <property type="molecule type" value="Genomic_DNA"/>
</dbReference>
<dbReference type="InterPro" id="IPR016195">
    <property type="entry name" value="Pol/histidinol_Pase-like"/>
</dbReference>
<dbReference type="GO" id="GO:0030145">
    <property type="term" value="F:manganese ion binding"/>
    <property type="evidence" value="ECO:0007669"/>
    <property type="project" value="InterPro"/>
</dbReference>
<dbReference type="Gene3D" id="3.20.20.140">
    <property type="entry name" value="Metal-dependent hydrolases"/>
    <property type="match status" value="1"/>
</dbReference>
<comment type="similarity">
    <text evidence="1">Belongs to the metallo-dependent hydrolases superfamily. CpsB/CapC family.</text>
</comment>
<dbReference type="GO" id="GO:0004725">
    <property type="term" value="F:protein tyrosine phosphatase activity"/>
    <property type="evidence" value="ECO:0007669"/>
    <property type="project" value="UniProtKB-EC"/>
</dbReference>
<gene>
    <name evidence="6" type="ORF">SAMN05444373_10517</name>
</gene>
<sequence>MFVDIHAHILPGIDDGAKDMETAVQMLKIACRNGTGHIIATPHYIPGETQYHPSLVTELCSKLNMEAEKEAIPCTVYPGSEIFISPDLPRLYADNQVITLNHSSYLLIEMPMAGIPTYTDSVLYELQLMGVTPIIAHPERNQDIIEEPVIIKKLVERGILTQINAGSVTGLYGKKVQKTALKLIKQGLVHFIASDAHTTHTRTPDLSMAIHVLRKKMRRMSLDGLLLNNGLNVIHNKKIEGDGIPDA</sequence>
<comment type="catalytic activity">
    <reaction evidence="5">
        <text>O-phospho-L-tyrosyl-[protein] + H2O = L-tyrosyl-[protein] + phosphate</text>
        <dbReference type="Rhea" id="RHEA:10684"/>
        <dbReference type="Rhea" id="RHEA-COMP:10136"/>
        <dbReference type="Rhea" id="RHEA-COMP:20101"/>
        <dbReference type="ChEBI" id="CHEBI:15377"/>
        <dbReference type="ChEBI" id="CHEBI:43474"/>
        <dbReference type="ChEBI" id="CHEBI:46858"/>
        <dbReference type="ChEBI" id="CHEBI:61978"/>
        <dbReference type="EC" id="3.1.3.48"/>
    </reaction>
</comment>
<dbReference type="EC" id="3.1.3.48" evidence="2"/>
<organism evidence="6 7">
    <name type="scientific">Thermoclostridium caenicola</name>
    <dbReference type="NCBI Taxonomy" id="659425"/>
    <lineage>
        <taxon>Bacteria</taxon>
        <taxon>Bacillati</taxon>
        <taxon>Bacillota</taxon>
        <taxon>Clostridia</taxon>
        <taxon>Eubacteriales</taxon>
        <taxon>Oscillospiraceae</taxon>
        <taxon>Thermoclostridium</taxon>
    </lineage>
</organism>
<dbReference type="SUPFAM" id="SSF89550">
    <property type="entry name" value="PHP domain-like"/>
    <property type="match status" value="1"/>
</dbReference>
<keyword evidence="7" id="KW-1185">Reference proteome</keyword>
<dbReference type="PANTHER" id="PTHR39181">
    <property type="entry name" value="TYROSINE-PROTEIN PHOSPHATASE YWQE"/>
    <property type="match status" value="1"/>
</dbReference>
<dbReference type="RefSeq" id="WP_149679391.1">
    <property type="nucleotide sequence ID" value="NZ_FQZP01000051.1"/>
</dbReference>
<evidence type="ECO:0000313" key="7">
    <source>
        <dbReference type="Proteomes" id="UP000324781"/>
    </source>
</evidence>
<evidence type="ECO:0000256" key="2">
    <source>
        <dbReference type="ARBA" id="ARBA00013064"/>
    </source>
</evidence>
<dbReference type="Proteomes" id="UP000324781">
    <property type="component" value="Unassembled WGS sequence"/>
</dbReference>
<evidence type="ECO:0000256" key="4">
    <source>
        <dbReference type="ARBA" id="ARBA00022912"/>
    </source>
</evidence>
<evidence type="ECO:0000256" key="5">
    <source>
        <dbReference type="ARBA" id="ARBA00051722"/>
    </source>
</evidence>
<accession>A0A1M6J2Y0</accession>